<dbReference type="PANTHER" id="PTHR46848">
    <property type="entry name" value="REGULATOR OF G-PROTEIN SIGNALING 3"/>
    <property type="match status" value="1"/>
</dbReference>
<keyword evidence="5" id="KW-1185">Reference proteome</keyword>
<organism evidence="4 5">
    <name type="scientific">Petrolisthes manimaculis</name>
    <dbReference type="NCBI Taxonomy" id="1843537"/>
    <lineage>
        <taxon>Eukaryota</taxon>
        <taxon>Metazoa</taxon>
        <taxon>Ecdysozoa</taxon>
        <taxon>Arthropoda</taxon>
        <taxon>Crustacea</taxon>
        <taxon>Multicrustacea</taxon>
        <taxon>Malacostraca</taxon>
        <taxon>Eumalacostraca</taxon>
        <taxon>Eucarida</taxon>
        <taxon>Decapoda</taxon>
        <taxon>Pleocyemata</taxon>
        <taxon>Anomura</taxon>
        <taxon>Galatheoidea</taxon>
        <taxon>Porcellanidae</taxon>
        <taxon>Petrolisthes</taxon>
    </lineage>
</organism>
<accession>A0AAE1PR14</accession>
<evidence type="ECO:0000313" key="4">
    <source>
        <dbReference type="EMBL" id="KAK4311819.1"/>
    </source>
</evidence>
<dbReference type="InterPro" id="IPR036034">
    <property type="entry name" value="PDZ_sf"/>
</dbReference>
<dbReference type="PROSITE" id="PS50010">
    <property type="entry name" value="DH_2"/>
    <property type="match status" value="1"/>
</dbReference>
<dbReference type="InterPro" id="IPR011993">
    <property type="entry name" value="PH-like_dom_sf"/>
</dbReference>
<evidence type="ECO:0008006" key="6">
    <source>
        <dbReference type="Google" id="ProtNLM"/>
    </source>
</evidence>
<feature type="compositionally biased region" description="Low complexity" evidence="1">
    <location>
        <begin position="387"/>
        <end position="407"/>
    </location>
</feature>
<dbReference type="InterPro" id="IPR000219">
    <property type="entry name" value="DH_dom"/>
</dbReference>
<dbReference type="Gene3D" id="2.30.29.30">
    <property type="entry name" value="Pleckstrin-homology domain (PH domain)/Phosphotyrosine-binding domain (PTB)"/>
    <property type="match status" value="1"/>
</dbReference>
<feature type="region of interest" description="Disordered" evidence="1">
    <location>
        <begin position="162"/>
        <end position="186"/>
    </location>
</feature>
<sequence>MFHHVYTLPQQTVEMVLVPVCLLVTTRTSGNASSGLTGPRKYHGITSVGVTRAAQDAAGKGVDKGKGKGSKAPSGQTPYTISVTVTRGGYGYGFSVAWTRPPRVEAVDPGSPAAEAGLMPGDYIIFVGHHNIVKAEENQVLEMIKECGDTLPLEVYRRGVSKPPRGLANGTTSSLVPPSEHHPRNKLSHISFTSEDCQGGRQAAVYALINCEQAFSNACRFGIERYLIPLKFRTDLLTQTEHEDLFNNMDQLVDLSELLIDRMMGNSEVSIGEDVGKGYYILLDELTEHYACYMGGLPEADKVLAIKYQEADFKEFLQVPQVPRKKPDITTFIHKPAEVYTSEPSHQDNTYLDAVLDKLKTCYRGVTSQQNIMEPSPHAPPLPARPPDAATSSTAPITPPITLTSPAHSTQLRPPLVSVADIEKRLVFTKYTQPFKLNDGVREWVFGGELHKFEGRHLREYWAMLFSDLLLFTKINRDRVIFVMEDPVPIAAVCQACFTVKKKDSRVKVSGGSGSGYLTNTNHHKSDSSSSSSGGGSLRGHKKTLVLRAPTIDLKATWNNLIRRQL</sequence>
<feature type="region of interest" description="Disordered" evidence="1">
    <location>
        <begin position="507"/>
        <end position="540"/>
    </location>
</feature>
<dbReference type="GO" id="GO:0005886">
    <property type="term" value="C:plasma membrane"/>
    <property type="evidence" value="ECO:0007669"/>
    <property type="project" value="TreeGrafter"/>
</dbReference>
<dbReference type="InterPro" id="IPR001478">
    <property type="entry name" value="PDZ"/>
</dbReference>
<dbReference type="GO" id="GO:0005634">
    <property type="term" value="C:nucleus"/>
    <property type="evidence" value="ECO:0007669"/>
    <property type="project" value="TreeGrafter"/>
</dbReference>
<evidence type="ECO:0000259" key="2">
    <source>
        <dbReference type="PROSITE" id="PS50010"/>
    </source>
</evidence>
<evidence type="ECO:0000259" key="3">
    <source>
        <dbReference type="PROSITE" id="PS50106"/>
    </source>
</evidence>
<comment type="caution">
    <text evidence="4">The sequence shown here is derived from an EMBL/GenBank/DDBJ whole genome shotgun (WGS) entry which is preliminary data.</text>
</comment>
<dbReference type="GO" id="GO:0005085">
    <property type="term" value="F:guanyl-nucleotide exchange factor activity"/>
    <property type="evidence" value="ECO:0007669"/>
    <property type="project" value="InterPro"/>
</dbReference>
<feature type="region of interest" description="Disordered" evidence="1">
    <location>
        <begin position="56"/>
        <end position="77"/>
    </location>
</feature>
<dbReference type="InterPro" id="IPR035899">
    <property type="entry name" value="DBL_dom_sf"/>
</dbReference>
<dbReference type="SUPFAM" id="SSF48065">
    <property type="entry name" value="DBL homology domain (DH-domain)"/>
    <property type="match status" value="1"/>
</dbReference>
<feature type="domain" description="PDZ" evidence="3">
    <location>
        <begin position="80"/>
        <end position="159"/>
    </location>
</feature>
<dbReference type="Proteomes" id="UP001292094">
    <property type="component" value="Unassembled WGS sequence"/>
</dbReference>
<name>A0AAE1PR14_9EUCA</name>
<proteinExistence type="predicted"/>
<dbReference type="EMBL" id="JAWZYT010001476">
    <property type="protein sequence ID" value="KAK4311819.1"/>
    <property type="molecule type" value="Genomic_DNA"/>
</dbReference>
<dbReference type="Gene3D" id="2.30.42.10">
    <property type="match status" value="1"/>
</dbReference>
<feature type="domain" description="DH" evidence="2">
    <location>
        <begin position="200"/>
        <end position="338"/>
    </location>
</feature>
<dbReference type="SMART" id="SM00228">
    <property type="entry name" value="PDZ"/>
    <property type="match status" value="1"/>
</dbReference>
<dbReference type="Gene3D" id="1.20.900.10">
    <property type="entry name" value="Dbl homology (DH) domain"/>
    <property type="match status" value="1"/>
</dbReference>
<dbReference type="PROSITE" id="PS50106">
    <property type="entry name" value="PDZ"/>
    <property type="match status" value="1"/>
</dbReference>
<gene>
    <name evidence="4" type="ORF">Pmani_016711</name>
</gene>
<dbReference type="SUPFAM" id="SSF50729">
    <property type="entry name" value="PH domain-like"/>
    <property type="match status" value="1"/>
</dbReference>
<evidence type="ECO:0000313" key="5">
    <source>
        <dbReference type="Proteomes" id="UP001292094"/>
    </source>
</evidence>
<evidence type="ECO:0000256" key="1">
    <source>
        <dbReference type="SAM" id="MobiDB-lite"/>
    </source>
</evidence>
<protein>
    <recommendedName>
        <fullName evidence="6">PDZ domain-containing protein</fullName>
    </recommendedName>
</protein>
<dbReference type="SUPFAM" id="SSF50156">
    <property type="entry name" value="PDZ domain-like"/>
    <property type="match status" value="1"/>
</dbReference>
<feature type="compositionally biased region" description="Pro residues" evidence="1">
    <location>
        <begin position="377"/>
        <end position="386"/>
    </location>
</feature>
<dbReference type="Pfam" id="PF00595">
    <property type="entry name" value="PDZ"/>
    <property type="match status" value="1"/>
</dbReference>
<reference evidence="4" key="1">
    <citation type="submission" date="2023-11" db="EMBL/GenBank/DDBJ databases">
        <title>Genome assemblies of two species of porcelain crab, Petrolisthes cinctipes and Petrolisthes manimaculis (Anomura: Porcellanidae).</title>
        <authorList>
            <person name="Angst P."/>
        </authorList>
    </citation>
    <scope>NUCLEOTIDE SEQUENCE</scope>
    <source>
        <strain evidence="4">PB745_02</strain>
        <tissue evidence="4">Gill</tissue>
    </source>
</reference>
<dbReference type="AlphaFoldDB" id="A0AAE1PR14"/>
<feature type="region of interest" description="Disordered" evidence="1">
    <location>
        <begin position="370"/>
        <end position="409"/>
    </location>
</feature>
<dbReference type="PANTHER" id="PTHR46848:SF1">
    <property type="entry name" value="REGULATOR OF G-PROTEIN SIGNALING 3"/>
    <property type="match status" value="1"/>
</dbReference>